<keyword evidence="3" id="KW-1185">Reference proteome</keyword>
<dbReference type="InterPro" id="IPR027417">
    <property type="entry name" value="P-loop_NTPase"/>
</dbReference>
<name>A0A2T3ZBV3_TRIA4</name>
<dbReference type="Gene3D" id="3.40.50.300">
    <property type="entry name" value="P-loop containing nucleotide triphosphate hydrolases"/>
    <property type="match status" value="1"/>
</dbReference>
<dbReference type="SUPFAM" id="SSF52540">
    <property type="entry name" value="P-loop containing nucleoside triphosphate hydrolases"/>
    <property type="match status" value="1"/>
</dbReference>
<dbReference type="EMBL" id="KZ679260">
    <property type="protein sequence ID" value="PTB42287.1"/>
    <property type="molecule type" value="Genomic_DNA"/>
</dbReference>
<sequence>QPEIRDVYIAVMGGPGAGKSALISMCAGKDVKPLHDPKSDITKVEDTAFMLNDRVRVHLIDTPGFGHVLRSDVDIIQDIALWFSKSFEQGIRMSGVVFLHPINGAHMTRSQHHNLLMFQKLCGEKAYPSVVLATTMWSFIDTTIAIQRERELIETDGLWGIMHKKGSHIYRFAQTHESGLDIIRHILSFNSTIMLQLQDEIINKSCQIKDTQVGMQLCEYIIREHTKFEAELR</sequence>
<feature type="domain" description="G" evidence="1">
    <location>
        <begin position="9"/>
        <end position="99"/>
    </location>
</feature>
<evidence type="ECO:0000313" key="3">
    <source>
        <dbReference type="Proteomes" id="UP000240493"/>
    </source>
</evidence>
<protein>
    <recommendedName>
        <fullName evidence="1">G domain-containing protein</fullName>
    </recommendedName>
</protein>
<evidence type="ECO:0000313" key="2">
    <source>
        <dbReference type="EMBL" id="PTB42287.1"/>
    </source>
</evidence>
<dbReference type="STRING" id="1042311.A0A2T3ZBV3"/>
<dbReference type="OrthoDB" id="8954335at2759"/>
<evidence type="ECO:0000259" key="1">
    <source>
        <dbReference type="Pfam" id="PF01926"/>
    </source>
</evidence>
<reference evidence="2 3" key="1">
    <citation type="submission" date="2016-07" db="EMBL/GenBank/DDBJ databases">
        <title>Multiple horizontal gene transfer events from other fungi enriched the ability of initially mycotrophic Trichoderma (Ascomycota) to feed on dead plant biomass.</title>
        <authorList>
            <consortium name="DOE Joint Genome Institute"/>
            <person name="Aerts A."/>
            <person name="Atanasova L."/>
            <person name="Chenthamara K."/>
            <person name="Zhang J."/>
            <person name="Grujic M."/>
            <person name="Henrissat B."/>
            <person name="Kuo A."/>
            <person name="Salamov A."/>
            <person name="Lipzen A."/>
            <person name="Labutti K."/>
            <person name="Barry K."/>
            <person name="Miao Y."/>
            <person name="Rahimi M.J."/>
            <person name="Shen Q."/>
            <person name="Grigoriev I.V."/>
            <person name="Kubicek C.P."/>
            <person name="Druzhinina I.S."/>
        </authorList>
    </citation>
    <scope>NUCLEOTIDE SEQUENCE [LARGE SCALE GENOMIC DNA]</scope>
    <source>
        <strain evidence="2 3">CBS 433.97</strain>
    </source>
</reference>
<dbReference type="CDD" id="cd00882">
    <property type="entry name" value="Ras_like_GTPase"/>
    <property type="match status" value="1"/>
</dbReference>
<dbReference type="GO" id="GO:0005525">
    <property type="term" value="F:GTP binding"/>
    <property type="evidence" value="ECO:0007669"/>
    <property type="project" value="InterPro"/>
</dbReference>
<dbReference type="Pfam" id="PF01926">
    <property type="entry name" value="MMR_HSR1"/>
    <property type="match status" value="1"/>
</dbReference>
<feature type="non-terminal residue" evidence="2">
    <location>
        <position position="233"/>
    </location>
</feature>
<feature type="non-terminal residue" evidence="2">
    <location>
        <position position="1"/>
    </location>
</feature>
<dbReference type="Proteomes" id="UP000240493">
    <property type="component" value="Unassembled WGS sequence"/>
</dbReference>
<dbReference type="InterPro" id="IPR006073">
    <property type="entry name" value="GTP-bd"/>
</dbReference>
<dbReference type="AlphaFoldDB" id="A0A2T3ZBV3"/>
<organism evidence="2 3">
    <name type="scientific">Trichoderma asperellum (strain ATCC 204424 / CBS 433.97 / NBRC 101777)</name>
    <dbReference type="NCBI Taxonomy" id="1042311"/>
    <lineage>
        <taxon>Eukaryota</taxon>
        <taxon>Fungi</taxon>
        <taxon>Dikarya</taxon>
        <taxon>Ascomycota</taxon>
        <taxon>Pezizomycotina</taxon>
        <taxon>Sordariomycetes</taxon>
        <taxon>Hypocreomycetidae</taxon>
        <taxon>Hypocreales</taxon>
        <taxon>Hypocreaceae</taxon>
        <taxon>Trichoderma</taxon>
    </lineage>
</organism>
<gene>
    <name evidence="2" type="ORF">M441DRAFT_125006</name>
</gene>
<accession>A0A2T3ZBV3</accession>
<proteinExistence type="predicted"/>